<dbReference type="InterPro" id="IPR006675">
    <property type="entry name" value="HDIG_dom"/>
</dbReference>
<keyword evidence="7" id="KW-0692">RNA repair</keyword>
<keyword evidence="8" id="KW-0067">ATP-binding</keyword>
<dbReference type="FunFam" id="3.30.460.10:FF:000033">
    <property type="entry name" value="Poly A polymerase head domain protein"/>
    <property type="match status" value="1"/>
</dbReference>
<evidence type="ECO:0000256" key="10">
    <source>
        <dbReference type="ARBA" id="ARBA00022884"/>
    </source>
</evidence>
<sequence>MQKSVKPINFKDQAKSMNFEENLHNNPIFQLVADSAKELNISAFVVGGFVRDIILNRPSKDIDIVCVGSGIELAELVARNSGKEEVNLSVFKNFGTAMINLDGWEVEFVGARKESYNRDSRKPVVEDGTIEDDQNRRDFTINAMAISLNADNFGELIDPFDGLGDLRRKIVRTPLEPGITFSDDPLRMMRAVRFATQLNFDIHPDTFDALIKEKDRLEIISRERIADELNKIILAKRPSYGFMLLDSCGLLQLIFPEFCALKGVETEDGKGHKDNFYHTLQVLDNTALKSDDLWLRWAAILHDIAKPATKRFDKKKGWTFHGHEELGSKMVKPIFQNLRMPLNEKMRFVKKLVRLHLRPIALSKEEITDSALRRLLFEAGEELESLMILCRADITSKNGEKVKRYLRNFDIVEEKLKDLEERDKLRQFQPVITGELIMETFGIAPSKEVGIIKVAVREAILEGQIANNLESGIPFILEEGKKLGLAPVKIPTI</sequence>
<keyword evidence="9" id="KW-0460">Magnesium</keyword>
<keyword evidence="10 11" id="KW-0694">RNA-binding</keyword>
<dbReference type="STRING" id="1079859.SAMN04515674_102477"/>
<evidence type="ECO:0000256" key="7">
    <source>
        <dbReference type="ARBA" id="ARBA00022800"/>
    </source>
</evidence>
<dbReference type="PANTHER" id="PTHR47545:SF1">
    <property type="entry name" value="MULTIFUNCTIONAL CCA PROTEIN"/>
    <property type="match status" value="1"/>
</dbReference>
<keyword evidence="16" id="KW-1185">Reference proteome</keyword>
<evidence type="ECO:0000256" key="2">
    <source>
        <dbReference type="ARBA" id="ARBA00022679"/>
    </source>
</evidence>
<dbReference type="GO" id="GO:0005524">
    <property type="term" value="F:ATP binding"/>
    <property type="evidence" value="ECO:0007669"/>
    <property type="project" value="UniProtKB-KW"/>
</dbReference>
<dbReference type="PANTHER" id="PTHR47545">
    <property type="entry name" value="MULTIFUNCTIONAL CCA PROTEIN"/>
    <property type="match status" value="1"/>
</dbReference>
<dbReference type="EMBL" id="FOXH01000002">
    <property type="protein sequence ID" value="SFP33354.1"/>
    <property type="molecule type" value="Genomic_DNA"/>
</dbReference>
<name>A0A1I5PGY3_9BACT</name>
<evidence type="ECO:0000313" key="15">
    <source>
        <dbReference type="EMBL" id="SFP33354.1"/>
    </source>
</evidence>
<dbReference type="InterPro" id="IPR043519">
    <property type="entry name" value="NT_sf"/>
</dbReference>
<evidence type="ECO:0000256" key="9">
    <source>
        <dbReference type="ARBA" id="ARBA00022842"/>
    </source>
</evidence>
<feature type="domain" description="tRNA nucleotidyltransferase/poly(A) polymerase RNA and SrmB- binding" evidence="14">
    <location>
        <begin position="199"/>
        <end position="259"/>
    </location>
</feature>
<dbReference type="Gene3D" id="3.30.460.10">
    <property type="entry name" value="Beta Polymerase, domain 2"/>
    <property type="match status" value="1"/>
</dbReference>
<dbReference type="InterPro" id="IPR002646">
    <property type="entry name" value="PolA_pol_head_dom"/>
</dbReference>
<evidence type="ECO:0000256" key="1">
    <source>
        <dbReference type="ARBA" id="ARBA00001946"/>
    </source>
</evidence>
<dbReference type="Pfam" id="PF01966">
    <property type="entry name" value="HD"/>
    <property type="match status" value="1"/>
</dbReference>
<dbReference type="NCBIfam" id="TIGR00277">
    <property type="entry name" value="HDIG"/>
    <property type="match status" value="1"/>
</dbReference>
<comment type="cofactor">
    <cofactor evidence="1">
        <name>Mg(2+)</name>
        <dbReference type="ChEBI" id="CHEBI:18420"/>
    </cofactor>
</comment>
<keyword evidence="2 11" id="KW-0808">Transferase</keyword>
<keyword evidence="5" id="KW-0479">Metal-binding</keyword>
<reference evidence="15 16" key="1">
    <citation type="submission" date="2016-10" db="EMBL/GenBank/DDBJ databases">
        <authorList>
            <person name="de Groot N.N."/>
        </authorList>
    </citation>
    <scope>NUCLEOTIDE SEQUENCE [LARGE SCALE GENOMIC DNA]</scope>
    <source>
        <strain evidence="16">E92,LMG 26720,CCM 7988</strain>
    </source>
</reference>
<evidence type="ECO:0000259" key="14">
    <source>
        <dbReference type="Pfam" id="PF12627"/>
    </source>
</evidence>
<dbReference type="Pfam" id="PF01743">
    <property type="entry name" value="PolyA_pol"/>
    <property type="match status" value="1"/>
</dbReference>
<organism evidence="15 16">
    <name type="scientific">Pseudarcicella hirudinis</name>
    <dbReference type="NCBI Taxonomy" id="1079859"/>
    <lineage>
        <taxon>Bacteria</taxon>
        <taxon>Pseudomonadati</taxon>
        <taxon>Bacteroidota</taxon>
        <taxon>Cytophagia</taxon>
        <taxon>Cytophagales</taxon>
        <taxon>Flectobacillaceae</taxon>
        <taxon>Pseudarcicella</taxon>
    </lineage>
</organism>
<evidence type="ECO:0000256" key="3">
    <source>
        <dbReference type="ARBA" id="ARBA00022694"/>
    </source>
</evidence>
<keyword evidence="3" id="KW-0819">tRNA processing</keyword>
<dbReference type="GO" id="GO:0008033">
    <property type="term" value="P:tRNA processing"/>
    <property type="evidence" value="ECO:0007669"/>
    <property type="project" value="UniProtKB-KW"/>
</dbReference>
<feature type="domain" description="Poly A polymerase head" evidence="12">
    <location>
        <begin position="43"/>
        <end position="172"/>
    </location>
</feature>
<evidence type="ECO:0000256" key="4">
    <source>
        <dbReference type="ARBA" id="ARBA00022695"/>
    </source>
</evidence>
<dbReference type="InterPro" id="IPR050124">
    <property type="entry name" value="tRNA_CCA-adding_enzyme"/>
</dbReference>
<dbReference type="SUPFAM" id="SSF81301">
    <property type="entry name" value="Nucleotidyltransferase"/>
    <property type="match status" value="1"/>
</dbReference>
<evidence type="ECO:0000256" key="11">
    <source>
        <dbReference type="RuleBase" id="RU003953"/>
    </source>
</evidence>
<dbReference type="InterPro" id="IPR003607">
    <property type="entry name" value="HD/PDEase_dom"/>
</dbReference>
<evidence type="ECO:0000256" key="5">
    <source>
        <dbReference type="ARBA" id="ARBA00022723"/>
    </source>
</evidence>
<dbReference type="GO" id="GO:0042245">
    <property type="term" value="P:RNA repair"/>
    <property type="evidence" value="ECO:0007669"/>
    <property type="project" value="UniProtKB-KW"/>
</dbReference>
<dbReference type="InterPro" id="IPR032828">
    <property type="entry name" value="PolyA_RNA-bd"/>
</dbReference>
<dbReference type="Proteomes" id="UP000199306">
    <property type="component" value="Unassembled WGS sequence"/>
</dbReference>
<evidence type="ECO:0000256" key="6">
    <source>
        <dbReference type="ARBA" id="ARBA00022741"/>
    </source>
</evidence>
<keyword evidence="4" id="KW-0548">Nucleotidyltransferase</keyword>
<evidence type="ECO:0000259" key="13">
    <source>
        <dbReference type="Pfam" id="PF01966"/>
    </source>
</evidence>
<dbReference type="CDD" id="cd00077">
    <property type="entry name" value="HDc"/>
    <property type="match status" value="1"/>
</dbReference>
<dbReference type="AlphaFoldDB" id="A0A1I5PGY3"/>
<dbReference type="Gene3D" id="1.10.3090.10">
    <property type="entry name" value="cca-adding enzyme, domain 2"/>
    <property type="match status" value="1"/>
</dbReference>
<proteinExistence type="inferred from homology"/>
<gene>
    <name evidence="15" type="ORF">SAMN04515674_102477</name>
</gene>
<evidence type="ECO:0000256" key="8">
    <source>
        <dbReference type="ARBA" id="ARBA00022840"/>
    </source>
</evidence>
<dbReference type="GO" id="GO:0003723">
    <property type="term" value="F:RNA binding"/>
    <property type="evidence" value="ECO:0007669"/>
    <property type="project" value="UniProtKB-KW"/>
</dbReference>
<evidence type="ECO:0000313" key="16">
    <source>
        <dbReference type="Proteomes" id="UP000199306"/>
    </source>
</evidence>
<evidence type="ECO:0000259" key="12">
    <source>
        <dbReference type="Pfam" id="PF01743"/>
    </source>
</evidence>
<protein>
    <submittedName>
        <fullName evidence="15">HDIG domain-containing protein</fullName>
    </submittedName>
</protein>
<feature type="domain" description="HD" evidence="13">
    <location>
        <begin position="276"/>
        <end position="395"/>
    </location>
</feature>
<accession>A0A1I5PGY3</accession>
<dbReference type="SUPFAM" id="SSF81891">
    <property type="entry name" value="Poly A polymerase C-terminal region-like"/>
    <property type="match status" value="1"/>
</dbReference>
<keyword evidence="6" id="KW-0547">Nucleotide-binding</keyword>
<dbReference type="CDD" id="cd05398">
    <property type="entry name" value="NT_ClassII-CCAase"/>
    <property type="match status" value="1"/>
</dbReference>
<dbReference type="GO" id="GO:0016779">
    <property type="term" value="F:nucleotidyltransferase activity"/>
    <property type="evidence" value="ECO:0007669"/>
    <property type="project" value="UniProtKB-KW"/>
</dbReference>
<dbReference type="GO" id="GO:0046872">
    <property type="term" value="F:metal ion binding"/>
    <property type="evidence" value="ECO:0007669"/>
    <property type="project" value="UniProtKB-KW"/>
</dbReference>
<comment type="similarity">
    <text evidence="11">Belongs to the tRNA nucleotidyltransferase/poly(A) polymerase family.</text>
</comment>
<dbReference type="InterPro" id="IPR006674">
    <property type="entry name" value="HD_domain"/>
</dbReference>
<dbReference type="Pfam" id="PF12627">
    <property type="entry name" value="PolyA_pol_RNAbd"/>
    <property type="match status" value="1"/>
</dbReference>